<dbReference type="SUPFAM" id="SSF53850">
    <property type="entry name" value="Periplasmic binding protein-like II"/>
    <property type="match status" value="1"/>
</dbReference>
<evidence type="ECO:0000256" key="4">
    <source>
        <dbReference type="ARBA" id="ARBA00022729"/>
    </source>
</evidence>
<dbReference type="CDD" id="cd14748">
    <property type="entry name" value="PBP2_UgpB"/>
    <property type="match status" value="1"/>
</dbReference>
<evidence type="ECO:0000256" key="2">
    <source>
        <dbReference type="ARBA" id="ARBA00008520"/>
    </source>
</evidence>
<accession>A0ABV6YNS9</accession>
<dbReference type="Pfam" id="PF13416">
    <property type="entry name" value="SBP_bac_8"/>
    <property type="match status" value="1"/>
</dbReference>
<keyword evidence="4" id="KW-0732">Signal</keyword>
<dbReference type="Proteomes" id="UP001594288">
    <property type="component" value="Unassembled WGS sequence"/>
</dbReference>
<evidence type="ECO:0000313" key="6">
    <source>
        <dbReference type="Proteomes" id="UP001594288"/>
    </source>
</evidence>
<comment type="subcellular location">
    <subcellularLocation>
        <location evidence="1">Cell envelope</location>
    </subcellularLocation>
</comment>
<evidence type="ECO:0000313" key="5">
    <source>
        <dbReference type="EMBL" id="MFC1799728.1"/>
    </source>
</evidence>
<evidence type="ECO:0000256" key="3">
    <source>
        <dbReference type="ARBA" id="ARBA00022448"/>
    </source>
</evidence>
<sequence length="454" mass="50222">MSPVGSAARPALRFSARLALRLSARLALCCCLVFLATCGGDGGEEGDVVKVTFWHGMGGPLGRVLTSLIDEFNETHPEIEIESVSMGRYTALSQKIMAAVAAGKPPVMAQAYENWTIELIMSKSIIPIEDLIRGPNGLSEESLADILPVFIRNNQWDGIIWSFPFNKSVRTLFYNKDLFEESGLDREHPPENWDEYYGFSKIITKDVDNDGYPEVWGTAGQVNVWMFGNLLLQNGGSFLDETGQRVAFNGEEGVEALAFMQKLLAGDVGFIAAGYEYQNDFLANKVGMIEGSTVSLAFIRGKYDFDLGIAPLPGQKQRGVTIAGTNVVIFKKTTQREREAAWTFIKWFTDTEQTSRWAAGTGYAPVRRSAFESEVLLAEFEQFPGLREALGQLEYASFEPKIAGWYAGRRYLGERAIEAVLRGDADIQTSLDRAADKGDAEIGRLKRLQKELGL</sequence>
<name>A0ABV6YNS9_UNCEI</name>
<dbReference type="EMBL" id="JBHPEI010000025">
    <property type="protein sequence ID" value="MFC1799728.1"/>
    <property type="molecule type" value="Genomic_DNA"/>
</dbReference>
<comment type="similarity">
    <text evidence="2">Belongs to the bacterial solute-binding protein 1 family.</text>
</comment>
<dbReference type="InterPro" id="IPR006059">
    <property type="entry name" value="SBP"/>
</dbReference>
<dbReference type="Gene3D" id="3.40.190.10">
    <property type="entry name" value="Periplasmic binding protein-like II"/>
    <property type="match status" value="2"/>
</dbReference>
<keyword evidence="3" id="KW-0813">Transport</keyword>
<gene>
    <name evidence="5" type="ORF">ACFL2Z_02310</name>
</gene>
<dbReference type="PANTHER" id="PTHR43649">
    <property type="entry name" value="ARABINOSE-BINDING PROTEIN-RELATED"/>
    <property type="match status" value="1"/>
</dbReference>
<comment type="caution">
    <text evidence="5">The sequence shown here is derived from an EMBL/GenBank/DDBJ whole genome shotgun (WGS) entry which is preliminary data.</text>
</comment>
<organism evidence="5 6">
    <name type="scientific">Eiseniibacteriota bacterium</name>
    <dbReference type="NCBI Taxonomy" id="2212470"/>
    <lineage>
        <taxon>Bacteria</taxon>
        <taxon>Candidatus Eiseniibacteriota</taxon>
    </lineage>
</organism>
<reference evidence="5 6" key="1">
    <citation type="submission" date="2024-09" db="EMBL/GenBank/DDBJ databases">
        <authorList>
            <person name="D'Angelo T."/>
        </authorList>
    </citation>
    <scope>NUCLEOTIDE SEQUENCE [LARGE SCALE GENOMIC DNA]</scope>
    <source>
        <strain evidence="5">SAG AM-311-F02</strain>
    </source>
</reference>
<dbReference type="PANTHER" id="PTHR43649:SF31">
    <property type="entry name" value="SN-GLYCEROL-3-PHOSPHATE-BINDING PERIPLASMIC PROTEIN UGPB"/>
    <property type="match status" value="1"/>
</dbReference>
<keyword evidence="6" id="KW-1185">Reference proteome</keyword>
<proteinExistence type="inferred from homology"/>
<dbReference type="InterPro" id="IPR050490">
    <property type="entry name" value="Bact_solute-bd_prot1"/>
</dbReference>
<evidence type="ECO:0000256" key="1">
    <source>
        <dbReference type="ARBA" id="ARBA00004196"/>
    </source>
</evidence>
<protein>
    <submittedName>
        <fullName evidence="5">ABC transporter substrate-binding protein</fullName>
    </submittedName>
</protein>